<dbReference type="InterPro" id="IPR029058">
    <property type="entry name" value="AB_hydrolase_fold"/>
</dbReference>
<organism evidence="4 5">
    <name type="scientific">Haliea salexigens</name>
    <dbReference type="NCBI Taxonomy" id="287487"/>
    <lineage>
        <taxon>Bacteria</taxon>
        <taxon>Pseudomonadati</taxon>
        <taxon>Pseudomonadota</taxon>
        <taxon>Gammaproteobacteria</taxon>
        <taxon>Cellvibrionales</taxon>
        <taxon>Halieaceae</taxon>
        <taxon>Haliea</taxon>
    </lineage>
</organism>
<sequence>LFFHGGGWITGSPDQFKWFAEKFAACGIVSALVEYRVHSRHGSLPDSAVEDAYNAYQWMYRHHAQFGVNTAHIALVGGSAGGHIAAAGALTFTSSITSNYEGTDTAPPFALGLLNPVLELTVAKKS</sequence>
<dbReference type="Pfam" id="PF07859">
    <property type="entry name" value="Abhydrolase_3"/>
    <property type="match status" value="1"/>
</dbReference>
<dbReference type="GO" id="GO:0004806">
    <property type="term" value="F:triacylglycerol lipase activity"/>
    <property type="evidence" value="ECO:0007669"/>
    <property type="project" value="TreeGrafter"/>
</dbReference>
<feature type="non-terminal residue" evidence="4">
    <location>
        <position position="1"/>
    </location>
</feature>
<feature type="non-terminal residue" evidence="4">
    <location>
        <position position="126"/>
    </location>
</feature>
<protein>
    <recommendedName>
        <fullName evidence="3">Alpha/beta hydrolase fold-3 domain-containing protein</fullName>
    </recommendedName>
</protein>
<comment type="caution">
    <text evidence="4">The sequence shown here is derived from an EMBL/GenBank/DDBJ whole genome shotgun (WGS) entry which is preliminary data.</text>
</comment>
<evidence type="ECO:0000313" key="4">
    <source>
        <dbReference type="EMBL" id="HAN29489.1"/>
    </source>
</evidence>
<reference evidence="4 5" key="1">
    <citation type="journal article" date="2018" name="Nat. Biotechnol.">
        <title>A standardized bacterial taxonomy based on genome phylogeny substantially revises the tree of life.</title>
        <authorList>
            <person name="Parks D.H."/>
            <person name="Chuvochina M."/>
            <person name="Waite D.W."/>
            <person name="Rinke C."/>
            <person name="Skarshewski A."/>
            <person name="Chaumeil P.A."/>
            <person name="Hugenholtz P."/>
        </authorList>
    </citation>
    <scope>NUCLEOTIDE SEQUENCE [LARGE SCALE GENOMIC DNA]</scope>
    <source>
        <strain evidence="4">UBA9158</strain>
    </source>
</reference>
<evidence type="ECO:0000259" key="3">
    <source>
        <dbReference type="Pfam" id="PF07859"/>
    </source>
</evidence>
<dbReference type="Proteomes" id="UP000259273">
    <property type="component" value="Unassembled WGS sequence"/>
</dbReference>
<evidence type="ECO:0000313" key="5">
    <source>
        <dbReference type="Proteomes" id="UP000259273"/>
    </source>
</evidence>
<dbReference type="Gene3D" id="3.40.50.1820">
    <property type="entry name" value="alpha/beta hydrolase"/>
    <property type="match status" value="1"/>
</dbReference>
<keyword evidence="2" id="KW-0378">Hydrolase</keyword>
<dbReference type="InterPro" id="IPR013094">
    <property type="entry name" value="AB_hydrolase_3"/>
</dbReference>
<evidence type="ECO:0000256" key="2">
    <source>
        <dbReference type="ARBA" id="ARBA00022801"/>
    </source>
</evidence>
<evidence type="ECO:0000256" key="1">
    <source>
        <dbReference type="ARBA" id="ARBA00010515"/>
    </source>
</evidence>
<dbReference type="EMBL" id="DMND01000238">
    <property type="protein sequence ID" value="HAN29489.1"/>
    <property type="molecule type" value="Genomic_DNA"/>
</dbReference>
<gene>
    <name evidence="4" type="ORF">DCP75_17545</name>
</gene>
<name>A0A3C1KS18_9GAMM</name>
<dbReference type="InterPro" id="IPR050300">
    <property type="entry name" value="GDXG_lipolytic_enzyme"/>
</dbReference>
<dbReference type="SUPFAM" id="SSF53474">
    <property type="entry name" value="alpha/beta-Hydrolases"/>
    <property type="match status" value="1"/>
</dbReference>
<dbReference type="PANTHER" id="PTHR48081">
    <property type="entry name" value="AB HYDROLASE SUPERFAMILY PROTEIN C4A8.06C"/>
    <property type="match status" value="1"/>
</dbReference>
<proteinExistence type="inferred from homology"/>
<dbReference type="AlphaFoldDB" id="A0A3C1KS18"/>
<accession>A0A3C1KS18</accession>
<dbReference type="PANTHER" id="PTHR48081:SF30">
    <property type="entry name" value="ACETYL-HYDROLASE LIPR-RELATED"/>
    <property type="match status" value="1"/>
</dbReference>
<comment type="similarity">
    <text evidence="1">Belongs to the 'GDXG' lipolytic enzyme family.</text>
</comment>
<feature type="domain" description="Alpha/beta hydrolase fold-3" evidence="3">
    <location>
        <begin position="1"/>
        <end position="120"/>
    </location>
</feature>